<evidence type="ECO:0000256" key="1">
    <source>
        <dbReference type="SAM" id="MobiDB-lite"/>
    </source>
</evidence>
<dbReference type="Proteomes" id="UP001228049">
    <property type="component" value="Unassembled WGS sequence"/>
</dbReference>
<protein>
    <submittedName>
        <fullName evidence="2">Error-prone DNA polymerase</fullName>
    </submittedName>
</protein>
<accession>A0AAD9BVL0</accession>
<feature type="region of interest" description="Disordered" evidence="1">
    <location>
        <begin position="52"/>
        <end position="76"/>
    </location>
</feature>
<dbReference type="EMBL" id="JASDAP010000016">
    <property type="protein sequence ID" value="KAK1890186.1"/>
    <property type="molecule type" value="Genomic_DNA"/>
</dbReference>
<sequence>GEIAFSSRSGACLCGRPPQCGAAADAAVSLPVDAESRGTVFYLTSIKTLALRPSPRPSPPWRPSPPRGAPPVYRHRDRGIENFESNGIPASFLKIKVTHKKQANELMKMFAVASS</sequence>
<dbReference type="AlphaFoldDB" id="A0AAD9BVL0"/>
<reference evidence="2" key="1">
    <citation type="submission" date="2023-04" db="EMBL/GenBank/DDBJ databases">
        <title>Chromosome-level genome of Chaenocephalus aceratus.</title>
        <authorList>
            <person name="Park H."/>
        </authorList>
    </citation>
    <scope>NUCLEOTIDE SEQUENCE</scope>
    <source>
        <strain evidence="2">DE</strain>
        <tissue evidence="2">Muscle</tissue>
    </source>
</reference>
<gene>
    <name evidence="2" type="ORF">KUDE01_014857</name>
</gene>
<feature type="non-terminal residue" evidence="2">
    <location>
        <position position="1"/>
    </location>
</feature>
<evidence type="ECO:0000313" key="3">
    <source>
        <dbReference type="Proteomes" id="UP001228049"/>
    </source>
</evidence>
<comment type="caution">
    <text evidence="2">The sequence shown here is derived from an EMBL/GenBank/DDBJ whole genome shotgun (WGS) entry which is preliminary data.</text>
</comment>
<keyword evidence="3" id="KW-1185">Reference proteome</keyword>
<feature type="non-terminal residue" evidence="2">
    <location>
        <position position="115"/>
    </location>
</feature>
<name>A0AAD9BVL0_DISEL</name>
<evidence type="ECO:0000313" key="2">
    <source>
        <dbReference type="EMBL" id="KAK1890186.1"/>
    </source>
</evidence>
<feature type="compositionally biased region" description="Pro residues" evidence="1">
    <location>
        <begin position="54"/>
        <end position="69"/>
    </location>
</feature>
<organism evidence="2 3">
    <name type="scientific">Dissostichus eleginoides</name>
    <name type="common">Patagonian toothfish</name>
    <name type="synonym">Dissostichus amissus</name>
    <dbReference type="NCBI Taxonomy" id="100907"/>
    <lineage>
        <taxon>Eukaryota</taxon>
        <taxon>Metazoa</taxon>
        <taxon>Chordata</taxon>
        <taxon>Craniata</taxon>
        <taxon>Vertebrata</taxon>
        <taxon>Euteleostomi</taxon>
        <taxon>Actinopterygii</taxon>
        <taxon>Neopterygii</taxon>
        <taxon>Teleostei</taxon>
        <taxon>Neoteleostei</taxon>
        <taxon>Acanthomorphata</taxon>
        <taxon>Eupercaria</taxon>
        <taxon>Perciformes</taxon>
        <taxon>Notothenioidei</taxon>
        <taxon>Nototheniidae</taxon>
        <taxon>Dissostichus</taxon>
    </lineage>
</organism>
<proteinExistence type="predicted"/>